<dbReference type="SMART" id="SM00181">
    <property type="entry name" value="EGF"/>
    <property type="match status" value="1"/>
</dbReference>
<dbReference type="CDD" id="cd00054">
    <property type="entry name" value="EGF_CA"/>
    <property type="match status" value="1"/>
</dbReference>
<evidence type="ECO:0000259" key="2">
    <source>
        <dbReference type="PROSITE" id="PS50026"/>
    </source>
</evidence>
<dbReference type="Gene3D" id="3.30.750.130">
    <property type="match status" value="1"/>
</dbReference>
<evidence type="ECO:0000313" key="4">
    <source>
        <dbReference type="Proteomes" id="UP000007110"/>
    </source>
</evidence>
<sequence length="152" mass="16545">MVMVMWMLVQAEGEATSLNFCQLPCKNITTSSGEPIQLIPKRVSKTNSSSHGNLEIFGSSTLMLICKVPSCLASPCKNEGVCSETDYSYECVCPDGFFGNSCERLPRTCAELKAHNSTGTYLIDPDGPNGNLSDPVEVECRNGNFYTDCHSK</sequence>
<comment type="caution">
    <text evidence="1">Lacks conserved residue(s) required for the propagation of feature annotation.</text>
</comment>
<dbReference type="Pfam" id="PF00008">
    <property type="entry name" value="EGF"/>
    <property type="match status" value="1"/>
</dbReference>
<dbReference type="EnsemblMetazoa" id="XM_030999149">
    <property type="protein sequence ID" value="XP_030855009"/>
    <property type="gene ID" value="LOC105442668"/>
</dbReference>
<dbReference type="FunFam" id="2.10.25.10:FF:001240">
    <property type="entry name" value="Uncharacterized protein"/>
    <property type="match status" value="1"/>
</dbReference>
<dbReference type="Proteomes" id="UP000007110">
    <property type="component" value="Unassembled WGS sequence"/>
</dbReference>
<dbReference type="PROSITE" id="PS01186">
    <property type="entry name" value="EGF_2"/>
    <property type="match status" value="1"/>
</dbReference>
<accession>A0A7M7PPX9</accession>
<dbReference type="RefSeq" id="XP_030855009.1">
    <property type="nucleotide sequence ID" value="XM_030999149.1"/>
</dbReference>
<dbReference type="GeneID" id="105442668"/>
<dbReference type="OrthoDB" id="5985672at2759"/>
<dbReference type="OMA" id="CTCMETD"/>
<feature type="disulfide bond" evidence="1">
    <location>
        <begin position="93"/>
        <end position="102"/>
    </location>
</feature>
<keyword evidence="1" id="KW-1015">Disulfide bond</keyword>
<feature type="domain" description="EGF-like" evidence="2">
    <location>
        <begin position="67"/>
        <end position="103"/>
    </location>
</feature>
<dbReference type="PROSITE" id="PS00022">
    <property type="entry name" value="EGF_1"/>
    <property type="match status" value="1"/>
</dbReference>
<dbReference type="Gene3D" id="2.10.25.10">
    <property type="entry name" value="Laminin"/>
    <property type="match status" value="1"/>
</dbReference>
<dbReference type="AlphaFoldDB" id="A0A7M7PPX9"/>
<dbReference type="InParanoid" id="A0A7M7PPX9"/>
<dbReference type="InterPro" id="IPR000742">
    <property type="entry name" value="EGF"/>
</dbReference>
<organism evidence="3 4">
    <name type="scientific">Strongylocentrotus purpuratus</name>
    <name type="common">Purple sea urchin</name>
    <dbReference type="NCBI Taxonomy" id="7668"/>
    <lineage>
        <taxon>Eukaryota</taxon>
        <taxon>Metazoa</taxon>
        <taxon>Echinodermata</taxon>
        <taxon>Eleutherozoa</taxon>
        <taxon>Echinozoa</taxon>
        <taxon>Echinoidea</taxon>
        <taxon>Euechinoidea</taxon>
        <taxon>Echinacea</taxon>
        <taxon>Camarodonta</taxon>
        <taxon>Echinidea</taxon>
        <taxon>Strongylocentrotidae</taxon>
        <taxon>Strongylocentrotus</taxon>
    </lineage>
</organism>
<evidence type="ECO:0000256" key="1">
    <source>
        <dbReference type="PROSITE-ProRule" id="PRU00076"/>
    </source>
</evidence>
<dbReference type="SUPFAM" id="SSF57196">
    <property type="entry name" value="EGF/Laminin"/>
    <property type="match status" value="1"/>
</dbReference>
<reference evidence="3" key="2">
    <citation type="submission" date="2021-01" db="UniProtKB">
        <authorList>
            <consortium name="EnsemblMetazoa"/>
        </authorList>
    </citation>
    <scope>IDENTIFICATION</scope>
</reference>
<dbReference type="KEGG" id="spu:105442668"/>
<protein>
    <recommendedName>
        <fullName evidence="2">EGF-like domain-containing protein</fullName>
    </recommendedName>
</protein>
<keyword evidence="1" id="KW-0245">EGF-like domain</keyword>
<reference evidence="4" key="1">
    <citation type="submission" date="2015-02" db="EMBL/GenBank/DDBJ databases">
        <title>Genome sequencing for Strongylocentrotus purpuratus.</title>
        <authorList>
            <person name="Murali S."/>
            <person name="Liu Y."/>
            <person name="Vee V."/>
            <person name="English A."/>
            <person name="Wang M."/>
            <person name="Skinner E."/>
            <person name="Han Y."/>
            <person name="Muzny D.M."/>
            <person name="Worley K.C."/>
            <person name="Gibbs R.A."/>
        </authorList>
    </citation>
    <scope>NUCLEOTIDE SEQUENCE</scope>
</reference>
<dbReference type="PROSITE" id="PS50026">
    <property type="entry name" value="EGF_3"/>
    <property type="match status" value="1"/>
</dbReference>
<name>A0A7M7PPX9_STRPU</name>
<keyword evidence="4" id="KW-1185">Reference proteome</keyword>
<evidence type="ECO:0000313" key="3">
    <source>
        <dbReference type="EnsemblMetazoa" id="XP_030855009"/>
    </source>
</evidence>
<proteinExistence type="predicted"/>